<comment type="caution">
    <text evidence="1">The sequence shown here is derived from an EMBL/GenBank/DDBJ whole genome shotgun (WGS) entry which is preliminary data.</text>
</comment>
<evidence type="ECO:0000313" key="1">
    <source>
        <dbReference type="EMBL" id="KAE8246248.1"/>
    </source>
</evidence>
<name>A0A177TJS8_9BASI</name>
<evidence type="ECO:0000313" key="2">
    <source>
        <dbReference type="Proteomes" id="UP000077521"/>
    </source>
</evidence>
<dbReference type="Proteomes" id="UP000077521">
    <property type="component" value="Unassembled WGS sequence"/>
</dbReference>
<dbReference type="EMBL" id="LWDF02000499">
    <property type="protein sequence ID" value="KAE8246248.1"/>
    <property type="molecule type" value="Genomic_DNA"/>
</dbReference>
<reference evidence="1" key="2">
    <citation type="journal article" date="2019" name="IMA Fungus">
        <title>Genome sequencing and comparison of five Tilletia species to identify candidate genes for the detection of regulated species infecting wheat.</title>
        <authorList>
            <person name="Nguyen H.D.T."/>
            <person name="Sultana T."/>
            <person name="Kesanakurti P."/>
            <person name="Hambleton S."/>
        </authorList>
    </citation>
    <scope>NUCLEOTIDE SEQUENCE</scope>
    <source>
        <strain evidence="1">DAOMC 236416</strain>
    </source>
</reference>
<accession>A0A177TJS8</accession>
<dbReference type="AlphaFoldDB" id="A0A177TJS8"/>
<keyword evidence="2" id="KW-1185">Reference proteome</keyword>
<organism evidence="1 2">
    <name type="scientific">Tilletia indica</name>
    <dbReference type="NCBI Taxonomy" id="43049"/>
    <lineage>
        <taxon>Eukaryota</taxon>
        <taxon>Fungi</taxon>
        <taxon>Dikarya</taxon>
        <taxon>Basidiomycota</taxon>
        <taxon>Ustilaginomycotina</taxon>
        <taxon>Exobasidiomycetes</taxon>
        <taxon>Tilletiales</taxon>
        <taxon>Tilletiaceae</taxon>
        <taxon>Tilletia</taxon>
    </lineage>
</organism>
<proteinExistence type="predicted"/>
<protein>
    <submittedName>
        <fullName evidence="1">Uncharacterized protein</fullName>
    </submittedName>
</protein>
<gene>
    <name evidence="1" type="ORF">A4X13_0g5873</name>
</gene>
<reference evidence="1" key="1">
    <citation type="submission" date="2016-04" db="EMBL/GenBank/DDBJ databases">
        <authorList>
            <person name="Nguyen H.D."/>
            <person name="Samba Siva P."/>
            <person name="Cullis J."/>
            <person name="Levesque C.A."/>
            <person name="Hambleton S."/>
        </authorList>
    </citation>
    <scope>NUCLEOTIDE SEQUENCE</scope>
    <source>
        <strain evidence="1">DAOMC 236416</strain>
    </source>
</reference>
<sequence>MKFTSVIVSLAALTSAVLATPAPTAAPAPRGAALNARATSLSAYTEVLTVTGCGVINGTISLGSCPATSTTKVTVTKAIQTSGGFTLEIGSINRKTTLTETITQSACGITIQGTSLPACPQSSSVVYTQQVVTGAASAALAGPGLALLGSAALAVVAGQLL</sequence>